<organism evidence="1 2">
    <name type="scientific">Chromobacterium haemolyticum</name>
    <dbReference type="NCBI Taxonomy" id="394935"/>
    <lineage>
        <taxon>Bacteria</taxon>
        <taxon>Pseudomonadati</taxon>
        <taxon>Pseudomonadota</taxon>
        <taxon>Betaproteobacteria</taxon>
        <taxon>Neisseriales</taxon>
        <taxon>Chromobacteriaceae</taxon>
        <taxon>Chromobacterium</taxon>
    </lineage>
</organism>
<dbReference type="Proteomes" id="UP000192721">
    <property type="component" value="Unassembled WGS sequence"/>
</dbReference>
<dbReference type="RefSeq" id="WP_043631820.1">
    <property type="nucleotide sequence ID" value="NZ_CP109905.1"/>
</dbReference>
<protein>
    <submittedName>
        <fullName evidence="1">Uncharacterized protein</fullName>
    </submittedName>
</protein>
<evidence type="ECO:0000313" key="2">
    <source>
        <dbReference type="Proteomes" id="UP000192721"/>
    </source>
</evidence>
<comment type="caution">
    <text evidence="1">The sequence shown here is derived from an EMBL/GenBank/DDBJ whole genome shotgun (WGS) entry which is preliminary data.</text>
</comment>
<dbReference type="EMBL" id="MUKV01000016">
    <property type="protein sequence ID" value="OQS38194.1"/>
    <property type="molecule type" value="Genomic_DNA"/>
</dbReference>
<gene>
    <name evidence="1" type="ORF">B0T45_13110</name>
</gene>
<reference evidence="1 2" key="1">
    <citation type="submission" date="2017-02" db="EMBL/GenBank/DDBJ databases">
        <title>Chromobacterium haemolyticum H5244.</title>
        <authorList>
            <person name="Gulvik C.A."/>
        </authorList>
    </citation>
    <scope>NUCLEOTIDE SEQUENCE [LARGE SCALE GENOMIC DNA]</scope>
    <source>
        <strain evidence="1 2">H5244</strain>
    </source>
</reference>
<accession>A0A1W0CTU0</accession>
<proteinExistence type="predicted"/>
<sequence>MDDILEMLVARQAALERIIEGLVLTMSQSGAIKLQDYLKIGQLMRLNSAVTDSIDVADSLRRINARLQTHAQGGLDSMNALLRETMLFAQAAPPQRDALQQGLGVKASLEISAQLEELLQRRARRPRKSTRA</sequence>
<evidence type="ECO:0000313" key="1">
    <source>
        <dbReference type="EMBL" id="OQS38194.1"/>
    </source>
</evidence>
<name>A0A1W0CTU0_9NEIS</name>
<dbReference type="AlphaFoldDB" id="A0A1W0CTU0"/>